<reference evidence="1" key="1">
    <citation type="journal article" date="2017" name="Ticks Tick Borne Dis.">
        <title>An insight into the sialome of Hyalomma excavatum.</title>
        <authorList>
            <person name="Ribeiro J.M."/>
            <person name="Slovak M."/>
            <person name="Francischetti I.M."/>
        </authorList>
    </citation>
    <scope>NUCLEOTIDE SEQUENCE</scope>
    <source>
        <strain evidence="1">Samish</strain>
        <tissue evidence="1">Salivary glands</tissue>
    </source>
</reference>
<sequence>DIVKFLNTSEPIWAFMTTSSSRAYDCKVDIIDSIESEMVRFRRFYGYRKVIISDWVQFLVGNFYYSGGKTQPMSEVYDAMNVSRTEAGTPLDKETLVFASPNYTCGIFAVDDLVNGGQATVYELRVKNSSLEAVNTTDCYTEYNNMTK</sequence>
<protein>
    <submittedName>
        <fullName evidence="1">Putative lipocalin-3 1 lipocalin</fullName>
    </submittedName>
</protein>
<proteinExistence type="evidence at transcript level"/>
<dbReference type="EMBL" id="GEFH01003824">
    <property type="protein sequence ID" value="JAP64757.1"/>
    <property type="molecule type" value="mRNA"/>
</dbReference>
<feature type="non-terminal residue" evidence="1">
    <location>
        <position position="1"/>
    </location>
</feature>
<accession>A0A131XDW7</accession>
<evidence type="ECO:0000313" key="1">
    <source>
        <dbReference type="EMBL" id="JAP64757.1"/>
    </source>
</evidence>
<name>A0A131XDW7_9ACAR</name>
<feature type="non-terminal residue" evidence="1">
    <location>
        <position position="148"/>
    </location>
</feature>
<dbReference type="AlphaFoldDB" id="A0A131XDW7"/>
<organism evidence="1">
    <name type="scientific">Hyalomma excavatum</name>
    <dbReference type="NCBI Taxonomy" id="257692"/>
    <lineage>
        <taxon>Eukaryota</taxon>
        <taxon>Metazoa</taxon>
        <taxon>Ecdysozoa</taxon>
        <taxon>Arthropoda</taxon>
        <taxon>Chelicerata</taxon>
        <taxon>Arachnida</taxon>
        <taxon>Acari</taxon>
        <taxon>Parasitiformes</taxon>
        <taxon>Ixodida</taxon>
        <taxon>Ixodoidea</taxon>
        <taxon>Ixodidae</taxon>
        <taxon>Hyalomminae</taxon>
        <taxon>Hyalomma</taxon>
    </lineage>
</organism>